<dbReference type="GO" id="GO:0005524">
    <property type="term" value="F:ATP binding"/>
    <property type="evidence" value="ECO:0007669"/>
    <property type="project" value="UniProtKB-KW"/>
</dbReference>
<gene>
    <name evidence="5" type="primary">ybhF_2</name>
    <name evidence="5" type="ORF">Enr13x_21830</name>
</gene>
<sequence length="668" mass="73592">MDTAALVDRIPVSPLAKDETHSVIDVRGVNKNYKRTAALRDIHLNVQHGEVFGLIGPDGSGKSSLIRAIAGVQQYDAGIITVFGSRVDSERSAERVKSRIGLMPQGLGNHLYPELSIEENIDYFAGLRLVAKETQGERKDRLLEMTRLKPFRRRPMKQLSGGMKQKLGLVCTLIHQPELVLLDEPTTGVDPVSRRDFWSILTDLVHESGMTAIISTAYMDEAAYMDRLALFMDGKIISQGSEDSLLALAPGTIVSYKSETAHLETQRVQAKYPQVQALGDMVRVFVRDEEPEAACQSISQIASPNHGAFTATPPELDDVVASLLTDEAAESSSATESNQLDETDAARRSPLHPDRPALIHAEQLVRDFGKFRAVDHVCLEVAAGRIFGLLGSNGAGKTTVIKMLTGLLPPTSGAGSVAGAPIGKASQAIRERIGYMSQSFSLYLDLTALENLEFYAGVYGLFPKQRRKRIPELIQKVGLHGYERRLTADLPMGIRQRLALGCALVHRPRVIFLDEPTSGVDVLGRRQFWEILVRLARDEGVAILVTTHYMVEAEHCDDLALMYAGQVVAAGTPETLRINLQQNAGTPLSFATSSPTHALRVARENGFQRAATFGRNLRMLSGDIERDKRRLSGLFQAENIDVSDWQRDEVTMEDVFVDSILSQEQEMR</sequence>
<organism evidence="5 6">
    <name type="scientific">Stieleria neptunia</name>
    <dbReference type="NCBI Taxonomy" id="2527979"/>
    <lineage>
        <taxon>Bacteria</taxon>
        <taxon>Pseudomonadati</taxon>
        <taxon>Planctomycetota</taxon>
        <taxon>Planctomycetia</taxon>
        <taxon>Pirellulales</taxon>
        <taxon>Pirellulaceae</taxon>
        <taxon>Stieleria</taxon>
    </lineage>
</organism>
<dbReference type="OrthoDB" id="9804819at2"/>
<dbReference type="Proteomes" id="UP000319004">
    <property type="component" value="Chromosome"/>
</dbReference>
<evidence type="ECO:0000313" key="5">
    <source>
        <dbReference type="EMBL" id="QDV42338.1"/>
    </source>
</evidence>
<evidence type="ECO:0000256" key="1">
    <source>
        <dbReference type="ARBA" id="ARBA00022741"/>
    </source>
</evidence>
<dbReference type="AlphaFoldDB" id="A0A518HNB3"/>
<dbReference type="PROSITE" id="PS50893">
    <property type="entry name" value="ABC_TRANSPORTER_2"/>
    <property type="match status" value="2"/>
</dbReference>
<dbReference type="CDD" id="cd03230">
    <property type="entry name" value="ABC_DR_subfamily_A"/>
    <property type="match status" value="1"/>
</dbReference>
<keyword evidence="2 5" id="KW-0067">ATP-binding</keyword>
<feature type="region of interest" description="Disordered" evidence="3">
    <location>
        <begin position="327"/>
        <end position="353"/>
    </location>
</feature>
<dbReference type="GO" id="GO:0016887">
    <property type="term" value="F:ATP hydrolysis activity"/>
    <property type="evidence" value="ECO:0007669"/>
    <property type="project" value="InterPro"/>
</dbReference>
<dbReference type="PANTHER" id="PTHR43038">
    <property type="entry name" value="ATP-BINDING CASSETTE, SUB-FAMILY H, MEMBER 1"/>
    <property type="match status" value="1"/>
</dbReference>
<keyword evidence="6" id="KW-1185">Reference proteome</keyword>
<name>A0A518HNB3_9BACT</name>
<keyword evidence="1" id="KW-0547">Nucleotide-binding</keyword>
<dbReference type="InterPro" id="IPR003439">
    <property type="entry name" value="ABC_transporter-like_ATP-bd"/>
</dbReference>
<dbReference type="Pfam" id="PF00005">
    <property type="entry name" value="ABC_tran"/>
    <property type="match status" value="2"/>
</dbReference>
<feature type="domain" description="ABC transporter" evidence="4">
    <location>
        <begin position="24"/>
        <end position="258"/>
    </location>
</feature>
<dbReference type="PROSITE" id="PS00211">
    <property type="entry name" value="ABC_TRANSPORTER_1"/>
    <property type="match status" value="1"/>
</dbReference>
<dbReference type="SUPFAM" id="SSF52540">
    <property type="entry name" value="P-loop containing nucleoside triphosphate hydrolases"/>
    <property type="match status" value="2"/>
</dbReference>
<evidence type="ECO:0000256" key="3">
    <source>
        <dbReference type="SAM" id="MobiDB-lite"/>
    </source>
</evidence>
<dbReference type="KEGG" id="snep:Enr13x_21830"/>
<dbReference type="InterPro" id="IPR003593">
    <property type="entry name" value="AAA+_ATPase"/>
</dbReference>
<dbReference type="RefSeq" id="WP_145385991.1">
    <property type="nucleotide sequence ID" value="NZ_CP037423.1"/>
</dbReference>
<dbReference type="PANTHER" id="PTHR43038:SF3">
    <property type="entry name" value="ABC TRANSPORTER G FAMILY MEMBER 20 ISOFORM X1"/>
    <property type="match status" value="1"/>
</dbReference>
<dbReference type="Gene3D" id="3.40.50.300">
    <property type="entry name" value="P-loop containing nucleotide triphosphate hydrolases"/>
    <property type="match status" value="2"/>
</dbReference>
<evidence type="ECO:0000259" key="4">
    <source>
        <dbReference type="PROSITE" id="PS50893"/>
    </source>
</evidence>
<proteinExistence type="predicted"/>
<dbReference type="InterPro" id="IPR017871">
    <property type="entry name" value="ABC_transporter-like_CS"/>
</dbReference>
<dbReference type="InterPro" id="IPR027417">
    <property type="entry name" value="P-loop_NTPase"/>
</dbReference>
<evidence type="ECO:0000313" key="6">
    <source>
        <dbReference type="Proteomes" id="UP000319004"/>
    </source>
</evidence>
<feature type="compositionally biased region" description="Low complexity" evidence="3">
    <location>
        <begin position="327"/>
        <end position="337"/>
    </location>
</feature>
<evidence type="ECO:0000256" key="2">
    <source>
        <dbReference type="ARBA" id="ARBA00022840"/>
    </source>
</evidence>
<feature type="compositionally biased region" description="Basic and acidic residues" evidence="3">
    <location>
        <begin position="344"/>
        <end position="353"/>
    </location>
</feature>
<feature type="domain" description="ABC transporter" evidence="4">
    <location>
        <begin position="359"/>
        <end position="589"/>
    </location>
</feature>
<dbReference type="SMART" id="SM00382">
    <property type="entry name" value="AAA"/>
    <property type="match status" value="2"/>
</dbReference>
<dbReference type="EMBL" id="CP037423">
    <property type="protein sequence ID" value="QDV42338.1"/>
    <property type="molecule type" value="Genomic_DNA"/>
</dbReference>
<protein>
    <submittedName>
        <fullName evidence="5">Putative ABC transporter ATP-binding protein YbhF</fullName>
    </submittedName>
</protein>
<reference evidence="5 6" key="1">
    <citation type="submission" date="2019-03" db="EMBL/GenBank/DDBJ databases">
        <title>Deep-cultivation of Planctomycetes and their phenomic and genomic characterization uncovers novel biology.</title>
        <authorList>
            <person name="Wiegand S."/>
            <person name="Jogler M."/>
            <person name="Boedeker C."/>
            <person name="Pinto D."/>
            <person name="Vollmers J."/>
            <person name="Rivas-Marin E."/>
            <person name="Kohn T."/>
            <person name="Peeters S.H."/>
            <person name="Heuer A."/>
            <person name="Rast P."/>
            <person name="Oberbeckmann S."/>
            <person name="Bunk B."/>
            <person name="Jeske O."/>
            <person name="Meyerdierks A."/>
            <person name="Storesund J.E."/>
            <person name="Kallscheuer N."/>
            <person name="Luecker S."/>
            <person name="Lage O.M."/>
            <person name="Pohl T."/>
            <person name="Merkel B.J."/>
            <person name="Hornburger P."/>
            <person name="Mueller R.-W."/>
            <person name="Bruemmer F."/>
            <person name="Labrenz M."/>
            <person name="Spormann A.M."/>
            <person name="Op den Camp H."/>
            <person name="Overmann J."/>
            <person name="Amann R."/>
            <person name="Jetten M.S.M."/>
            <person name="Mascher T."/>
            <person name="Medema M.H."/>
            <person name="Devos D.P."/>
            <person name="Kaster A.-K."/>
            <person name="Ovreas L."/>
            <person name="Rohde M."/>
            <person name="Galperin M.Y."/>
            <person name="Jogler C."/>
        </authorList>
    </citation>
    <scope>NUCLEOTIDE SEQUENCE [LARGE SCALE GENOMIC DNA]</scope>
    <source>
        <strain evidence="5 6">Enr13</strain>
    </source>
</reference>
<accession>A0A518HNB3</accession>